<reference evidence="3 4" key="1">
    <citation type="submission" date="2021-07" db="EMBL/GenBank/DDBJ databases">
        <title>Mesonia aestuariivivens sp. nov., isolated from a tidal flat.</title>
        <authorList>
            <person name="Kim Y.-O."/>
            <person name="Yoon J.-H."/>
        </authorList>
    </citation>
    <scope>NUCLEOTIDE SEQUENCE [LARGE SCALE GENOMIC DNA]</scope>
    <source>
        <strain evidence="3 4">JHPTF-M18</strain>
    </source>
</reference>
<keyword evidence="4" id="KW-1185">Reference proteome</keyword>
<proteinExistence type="predicted"/>
<dbReference type="EMBL" id="JAHWDF010000012">
    <property type="protein sequence ID" value="MBW2962442.1"/>
    <property type="molecule type" value="Genomic_DNA"/>
</dbReference>
<gene>
    <name evidence="3" type="ORF">KW502_11595</name>
</gene>
<protein>
    <submittedName>
        <fullName evidence="3">Energy transducer TonB</fullName>
    </submittedName>
</protein>
<feature type="domain" description="TonB C-terminal" evidence="2">
    <location>
        <begin position="183"/>
        <end position="237"/>
    </location>
</feature>
<keyword evidence="1" id="KW-1133">Transmembrane helix</keyword>
<keyword evidence="1" id="KW-0472">Membrane</keyword>
<evidence type="ECO:0000256" key="1">
    <source>
        <dbReference type="SAM" id="Phobius"/>
    </source>
</evidence>
<evidence type="ECO:0000313" key="3">
    <source>
        <dbReference type="EMBL" id="MBW2962442.1"/>
    </source>
</evidence>
<keyword evidence="1" id="KW-0812">Transmembrane</keyword>
<dbReference type="Pfam" id="PF03544">
    <property type="entry name" value="TonB_C"/>
    <property type="match status" value="1"/>
</dbReference>
<dbReference type="InterPro" id="IPR037682">
    <property type="entry name" value="TonB_C"/>
</dbReference>
<feature type="transmembrane region" description="Helical" evidence="1">
    <location>
        <begin position="15"/>
        <end position="32"/>
    </location>
</feature>
<comment type="caution">
    <text evidence="3">The sequence shown here is derived from an EMBL/GenBank/DDBJ whole genome shotgun (WGS) entry which is preliminary data.</text>
</comment>
<sequence length="245" mass="27722">MKNFNKKPTLKSNSVYLQIGLIVALVLALFFIEHTTEIKSYKAQKVDDDVFQLEENFSQTVVIEKEKKVKKAKVKLPETPSLPTEPNDNLNEDELFKTSESKKNLEGEITLEDPSDGEIDFEPENNNPVGINFVSEVPVFPGCEIYKTRDEKVNCFSDKIKQLVQRKFDHGLGSELGLHGEQRIYVNFTVNKDGKIIDVVARSKSIQLQKEAVRVAKLLPTMKPGKQNGKSVKVNYSLLIVLNIQ</sequence>
<accession>A0ABS6W3L6</accession>
<dbReference type="RefSeq" id="WP_219040722.1">
    <property type="nucleotide sequence ID" value="NZ_JAHWDF010000012.1"/>
</dbReference>
<dbReference type="Proteomes" id="UP000719267">
    <property type="component" value="Unassembled WGS sequence"/>
</dbReference>
<evidence type="ECO:0000259" key="2">
    <source>
        <dbReference type="Pfam" id="PF03544"/>
    </source>
</evidence>
<name>A0ABS6W3L6_9FLAO</name>
<evidence type="ECO:0000313" key="4">
    <source>
        <dbReference type="Proteomes" id="UP000719267"/>
    </source>
</evidence>
<organism evidence="3 4">
    <name type="scientific">Mesonia aestuariivivens</name>
    <dbReference type="NCBI Taxonomy" id="2796128"/>
    <lineage>
        <taxon>Bacteria</taxon>
        <taxon>Pseudomonadati</taxon>
        <taxon>Bacteroidota</taxon>
        <taxon>Flavobacteriia</taxon>
        <taxon>Flavobacteriales</taxon>
        <taxon>Flavobacteriaceae</taxon>
        <taxon>Mesonia</taxon>
    </lineage>
</organism>